<dbReference type="STRING" id="1314783.A0A165SH43"/>
<feature type="compositionally biased region" description="Low complexity" evidence="4">
    <location>
        <begin position="731"/>
        <end position="745"/>
    </location>
</feature>
<feature type="compositionally biased region" description="Polar residues" evidence="4">
    <location>
        <begin position="435"/>
        <end position="444"/>
    </location>
</feature>
<feature type="compositionally biased region" description="Polar residues" evidence="4">
    <location>
        <begin position="451"/>
        <end position="460"/>
    </location>
</feature>
<keyword evidence="2" id="KW-0963">Cytoplasm</keyword>
<feature type="compositionally biased region" description="Low complexity" evidence="4">
    <location>
        <begin position="1"/>
        <end position="18"/>
    </location>
</feature>
<gene>
    <name evidence="6" type="ORF">DAEQUDRAFT_81492</name>
</gene>
<protein>
    <recommendedName>
        <fullName evidence="5">GAR domain-containing protein</fullName>
    </recommendedName>
</protein>
<evidence type="ECO:0000259" key="5">
    <source>
        <dbReference type="PROSITE" id="PS51460"/>
    </source>
</evidence>
<evidence type="ECO:0000256" key="2">
    <source>
        <dbReference type="ARBA" id="ARBA00022490"/>
    </source>
</evidence>
<feature type="compositionally biased region" description="Low complexity" evidence="4">
    <location>
        <begin position="30"/>
        <end position="48"/>
    </location>
</feature>
<dbReference type="AlphaFoldDB" id="A0A165SH43"/>
<feature type="region of interest" description="Disordered" evidence="4">
    <location>
        <begin position="330"/>
        <end position="767"/>
    </location>
</feature>
<proteinExistence type="predicted"/>
<dbReference type="GO" id="GO:0005816">
    <property type="term" value="C:spindle pole body"/>
    <property type="evidence" value="ECO:0007669"/>
    <property type="project" value="TreeGrafter"/>
</dbReference>
<evidence type="ECO:0000256" key="1">
    <source>
        <dbReference type="ARBA" id="ARBA00004245"/>
    </source>
</evidence>
<dbReference type="PANTHER" id="PTHR37271">
    <property type="entry name" value="KARYOGAMY PROTEIN KAR9"/>
    <property type="match status" value="1"/>
</dbReference>
<keyword evidence="7" id="KW-1185">Reference proteome</keyword>
<evidence type="ECO:0000256" key="4">
    <source>
        <dbReference type="SAM" id="MobiDB-lite"/>
    </source>
</evidence>
<dbReference type="EMBL" id="KV429043">
    <property type="protein sequence ID" value="KZT71980.1"/>
    <property type="molecule type" value="Genomic_DNA"/>
</dbReference>
<evidence type="ECO:0000256" key="3">
    <source>
        <dbReference type="ARBA" id="ARBA00023212"/>
    </source>
</evidence>
<keyword evidence="3" id="KW-0206">Cytoskeleton</keyword>
<dbReference type="Pfam" id="PF08580">
    <property type="entry name" value="KAR9"/>
    <property type="match status" value="1"/>
</dbReference>
<dbReference type="GO" id="GO:0043332">
    <property type="term" value="C:mating projection tip"/>
    <property type="evidence" value="ECO:0007669"/>
    <property type="project" value="TreeGrafter"/>
</dbReference>
<feature type="compositionally biased region" description="Polar residues" evidence="4">
    <location>
        <begin position="644"/>
        <end position="655"/>
    </location>
</feature>
<accession>A0A165SH43</accession>
<dbReference type="OrthoDB" id="5559380at2759"/>
<feature type="compositionally biased region" description="Polar residues" evidence="4">
    <location>
        <begin position="394"/>
        <end position="409"/>
    </location>
</feature>
<dbReference type="SUPFAM" id="SSF143575">
    <property type="entry name" value="GAS2 domain-like"/>
    <property type="match status" value="1"/>
</dbReference>
<organism evidence="6 7">
    <name type="scientific">Daedalea quercina L-15889</name>
    <dbReference type="NCBI Taxonomy" id="1314783"/>
    <lineage>
        <taxon>Eukaryota</taxon>
        <taxon>Fungi</taxon>
        <taxon>Dikarya</taxon>
        <taxon>Basidiomycota</taxon>
        <taxon>Agaricomycotina</taxon>
        <taxon>Agaricomycetes</taxon>
        <taxon>Polyporales</taxon>
        <taxon>Fomitopsis</taxon>
    </lineage>
</organism>
<feature type="compositionally biased region" description="Low complexity" evidence="4">
    <location>
        <begin position="334"/>
        <end position="356"/>
    </location>
</feature>
<dbReference type="InterPro" id="IPR013889">
    <property type="entry name" value="Karyogamy_KAR9"/>
</dbReference>
<dbReference type="Proteomes" id="UP000076727">
    <property type="component" value="Unassembled WGS sequence"/>
</dbReference>
<comment type="subcellular location">
    <subcellularLocation>
        <location evidence="1">Cytoplasm</location>
        <location evidence="1">Cytoskeleton</location>
    </subcellularLocation>
</comment>
<dbReference type="GO" id="GO:0005938">
    <property type="term" value="C:cell cortex"/>
    <property type="evidence" value="ECO:0007669"/>
    <property type="project" value="TreeGrafter"/>
</dbReference>
<name>A0A165SH43_9APHY</name>
<feature type="region of interest" description="Disordered" evidence="4">
    <location>
        <begin position="1"/>
        <end position="54"/>
    </location>
</feature>
<evidence type="ECO:0000313" key="7">
    <source>
        <dbReference type="Proteomes" id="UP000076727"/>
    </source>
</evidence>
<feature type="compositionally biased region" description="Low complexity" evidence="4">
    <location>
        <begin position="373"/>
        <end position="382"/>
    </location>
</feature>
<dbReference type="GO" id="GO:0008017">
    <property type="term" value="F:microtubule binding"/>
    <property type="evidence" value="ECO:0007669"/>
    <property type="project" value="InterPro"/>
</dbReference>
<sequence>MVSLSISRSPSVISSPSRHSLKYESPSPSPSDSHFKSTSSSSSSSSSSNRRDDEDMTITASLSLVKLKSNENLHLLALSSRITELSYSISDIQTRIFEIQELRHKSQSSVDSKDATSVIDQSLSSLDERLETVAAGIKSINESLEPALKAGDRTSVVSGHMPSEETLLLRKHSAMLSEWEALQKEIQVLREELKEDKWLTVFRTVTDQADGMMSSLEKAVNRCQEFIWKVQSMLMDTSTPPTSSLRSEKSPVSYDTFQALLDSFEAKKKHYMPATTKVLSIIDKGVQDRVTKNGECLRRHAESTQRWRNLKERITRTDADMEHVRRLLTGEDLSAASSEAGSSTSGTTSKSRPKSGFLGTPPAERQLKERTHSSSTLSRSISPFRKLAKKLTGAGSSKSPGTVTPTVPSSYKRVPSSEPGPSLRHRASMLHFMGGSTQPTTPVTPSHKHSQSLTPESSPSAKRLERMEMNATLKNKPAWNSSTRVENEDRSGTVKSSPRRPSVSSSMYRRSDDIPPVPPLYNRSASRSSMASSRPWSPVTSSVSTAQSSSTPFSMYRPPSRTNTPGLPMSYRPPSRTNTPGLPASYRPPSRSQLQAPGLPIEPRSRPKTPSHIPTPSKSHWRSMSSSPSDTSRDGDDSLLQRALSPTNARSQTPGGSVLPARPPSRSMIPVPSVNILSASRPGTSMEAFRPDSSMSFRTSADRARTPDILKALRATPRLTMPPSSFRESVSPRTPGLSSRPPSRSGAVTPGGERDGTGVPVHEYAPVNPRDPLDVEIASLVNNLAHGLIIKRVDPPLRGIPKEGEEIRAQYSFAGPLTSKIVTCKLTTLARPGASGKTKRVMCRVGGGWQDLRMYVLSRQT</sequence>
<feature type="domain" description="GAR" evidence="5">
    <location>
        <begin position="768"/>
        <end position="861"/>
    </location>
</feature>
<evidence type="ECO:0000313" key="6">
    <source>
        <dbReference type="EMBL" id="KZT71980.1"/>
    </source>
</evidence>
<dbReference type="InterPro" id="IPR003108">
    <property type="entry name" value="GAR_dom"/>
</dbReference>
<feature type="compositionally biased region" description="Low complexity" evidence="4">
    <location>
        <begin position="523"/>
        <end position="554"/>
    </location>
</feature>
<dbReference type="PANTHER" id="PTHR37271:SF1">
    <property type="entry name" value="KARYOGAMY PROTEIN KAR9"/>
    <property type="match status" value="1"/>
</dbReference>
<dbReference type="GO" id="GO:0030473">
    <property type="term" value="P:nuclear migration along microtubule"/>
    <property type="evidence" value="ECO:0007669"/>
    <property type="project" value="TreeGrafter"/>
</dbReference>
<dbReference type="GO" id="GO:0051293">
    <property type="term" value="P:establishment of spindle localization"/>
    <property type="evidence" value="ECO:0007669"/>
    <property type="project" value="TreeGrafter"/>
</dbReference>
<dbReference type="InterPro" id="IPR036534">
    <property type="entry name" value="GAR_dom_sf"/>
</dbReference>
<feature type="compositionally biased region" description="Low complexity" evidence="4">
    <location>
        <begin position="499"/>
        <end position="508"/>
    </location>
</feature>
<reference evidence="6 7" key="1">
    <citation type="journal article" date="2016" name="Mol. Biol. Evol.">
        <title>Comparative Genomics of Early-Diverging Mushroom-Forming Fungi Provides Insights into the Origins of Lignocellulose Decay Capabilities.</title>
        <authorList>
            <person name="Nagy L.G."/>
            <person name="Riley R."/>
            <person name="Tritt A."/>
            <person name="Adam C."/>
            <person name="Daum C."/>
            <person name="Floudas D."/>
            <person name="Sun H."/>
            <person name="Yadav J.S."/>
            <person name="Pangilinan J."/>
            <person name="Larsson K.H."/>
            <person name="Matsuura K."/>
            <person name="Barry K."/>
            <person name="Labutti K."/>
            <person name="Kuo R."/>
            <person name="Ohm R.A."/>
            <person name="Bhattacharya S.S."/>
            <person name="Shirouzu T."/>
            <person name="Yoshinaga Y."/>
            <person name="Martin F.M."/>
            <person name="Grigoriev I.V."/>
            <person name="Hibbett D.S."/>
        </authorList>
    </citation>
    <scope>NUCLEOTIDE SEQUENCE [LARGE SCALE GENOMIC DNA]</scope>
    <source>
        <strain evidence="6 7">L-15889</strain>
    </source>
</reference>
<dbReference type="PROSITE" id="PS51460">
    <property type="entry name" value="GAR"/>
    <property type="match status" value="1"/>
</dbReference>